<reference evidence="3" key="2">
    <citation type="submission" date="2025-08" db="UniProtKB">
        <authorList>
            <consortium name="RefSeq"/>
        </authorList>
    </citation>
    <scope>IDENTIFICATION</scope>
</reference>
<evidence type="ECO:0000256" key="1">
    <source>
        <dbReference type="RuleBase" id="RU363044"/>
    </source>
</evidence>
<gene>
    <name evidence="3" type="primary">LOC107785255</name>
</gene>
<dbReference type="Pfam" id="PF05970">
    <property type="entry name" value="PIF1"/>
    <property type="match status" value="1"/>
</dbReference>
<dbReference type="PaxDb" id="4097-A0A1S3ZC78"/>
<dbReference type="InterPro" id="IPR010285">
    <property type="entry name" value="DNA_helicase_pif1-like_DEAD"/>
</dbReference>
<comment type="similarity">
    <text evidence="1">Belongs to the helicase family.</text>
</comment>
<keyword evidence="1" id="KW-0067">ATP-binding</keyword>
<dbReference type="GO" id="GO:0043139">
    <property type="term" value="F:5'-3' DNA helicase activity"/>
    <property type="evidence" value="ECO:0007669"/>
    <property type="project" value="UniProtKB-EC"/>
</dbReference>
<dbReference type="InterPro" id="IPR027417">
    <property type="entry name" value="P-loop_NTPase"/>
</dbReference>
<organism evidence="2 3">
    <name type="scientific">Nicotiana tabacum</name>
    <name type="common">Common tobacco</name>
    <dbReference type="NCBI Taxonomy" id="4097"/>
    <lineage>
        <taxon>Eukaryota</taxon>
        <taxon>Viridiplantae</taxon>
        <taxon>Streptophyta</taxon>
        <taxon>Embryophyta</taxon>
        <taxon>Tracheophyta</taxon>
        <taxon>Spermatophyta</taxon>
        <taxon>Magnoliopsida</taxon>
        <taxon>eudicotyledons</taxon>
        <taxon>Gunneridae</taxon>
        <taxon>Pentapetalae</taxon>
        <taxon>asterids</taxon>
        <taxon>lamiids</taxon>
        <taxon>Solanales</taxon>
        <taxon>Solanaceae</taxon>
        <taxon>Nicotianoideae</taxon>
        <taxon>Nicotianeae</taxon>
        <taxon>Nicotiana</taxon>
    </lineage>
</organism>
<dbReference type="GO" id="GO:0016887">
    <property type="term" value="F:ATP hydrolysis activity"/>
    <property type="evidence" value="ECO:0007669"/>
    <property type="project" value="RHEA"/>
</dbReference>
<comment type="catalytic activity">
    <reaction evidence="1">
        <text>ATP + H2O = ADP + phosphate + H(+)</text>
        <dbReference type="Rhea" id="RHEA:13065"/>
        <dbReference type="ChEBI" id="CHEBI:15377"/>
        <dbReference type="ChEBI" id="CHEBI:15378"/>
        <dbReference type="ChEBI" id="CHEBI:30616"/>
        <dbReference type="ChEBI" id="CHEBI:43474"/>
        <dbReference type="ChEBI" id="CHEBI:456216"/>
        <dbReference type="EC" id="5.6.2.3"/>
    </reaction>
</comment>
<comment type="cofactor">
    <cofactor evidence="1">
        <name>Mg(2+)</name>
        <dbReference type="ChEBI" id="CHEBI:18420"/>
    </cofactor>
</comment>
<dbReference type="KEGG" id="nta:107785255"/>
<evidence type="ECO:0000313" key="3">
    <source>
        <dbReference type="RefSeq" id="XP_016462003.1"/>
    </source>
</evidence>
<dbReference type="OrthoDB" id="1304142at2759"/>
<keyword evidence="2" id="KW-1185">Reference proteome</keyword>
<dbReference type="PANTHER" id="PTHR10492">
    <property type="match status" value="1"/>
</dbReference>
<keyword evidence="1" id="KW-0227">DNA damage</keyword>
<keyword evidence="1" id="KW-0547">Nucleotide-binding</keyword>
<dbReference type="GeneID" id="107785255"/>
<dbReference type="RefSeq" id="XP_016462003.1">
    <property type="nucleotide sequence ID" value="XM_016606517.1"/>
</dbReference>
<dbReference type="GO" id="GO:0006281">
    <property type="term" value="P:DNA repair"/>
    <property type="evidence" value="ECO:0007669"/>
    <property type="project" value="UniProtKB-KW"/>
</dbReference>
<dbReference type="Proteomes" id="UP000790787">
    <property type="component" value="Chromosome 7"/>
</dbReference>
<evidence type="ECO:0000313" key="2">
    <source>
        <dbReference type="Proteomes" id="UP000790787"/>
    </source>
</evidence>
<dbReference type="GO" id="GO:0006310">
    <property type="term" value="P:DNA recombination"/>
    <property type="evidence" value="ECO:0007669"/>
    <property type="project" value="UniProtKB-KW"/>
</dbReference>
<dbReference type="OMA" id="FITRICN"/>
<dbReference type="GO" id="GO:0000723">
    <property type="term" value="P:telomere maintenance"/>
    <property type="evidence" value="ECO:0007669"/>
    <property type="project" value="InterPro"/>
</dbReference>
<protein>
    <recommendedName>
        <fullName evidence="1">ATP-dependent DNA helicase</fullName>
        <ecNumber evidence="1">5.6.2.3</ecNumber>
    </recommendedName>
</protein>
<keyword evidence="1" id="KW-0234">DNA repair</keyword>
<reference evidence="2" key="1">
    <citation type="journal article" date="2014" name="Nat. Commun.">
        <title>The tobacco genome sequence and its comparison with those of tomato and potato.</title>
        <authorList>
            <person name="Sierro N."/>
            <person name="Battey J.N."/>
            <person name="Ouadi S."/>
            <person name="Bakaher N."/>
            <person name="Bovet L."/>
            <person name="Willig A."/>
            <person name="Goepfert S."/>
            <person name="Peitsch M.C."/>
            <person name="Ivanov N.V."/>
        </authorList>
    </citation>
    <scope>NUCLEOTIDE SEQUENCE [LARGE SCALE GENOMIC DNA]</scope>
</reference>
<accession>A0A1S3ZC78</accession>
<keyword evidence="1" id="KW-0378">Hydrolase</keyword>
<proteinExistence type="inferred from homology"/>
<name>A0A1S3ZC78_TOBAC</name>
<sequence>MRFQHETPTSCCGEESVRLVNTEVSIQLYELLVDESDEAKEFHRNIRAYNSIFAFTSFGVRLDKELASSRKGVYTFKAQDGNNPNVPFDREIIVHEHSGNKYRVKHYYGCYGPLQYPLLFPNGEVGWHQGMHKYKSKRGASTSEVANVSQNVPTYTSANEVFHKEEQGVRRKSKSCVSSREYYCYKFQIRKGEKTILLLCGRLLQQFVIDMYIKLETTSLEFFRLEKALLIREILQGIVDSIMAAEYRGDKVGQRVILPASFIGGPRDMRRRYMDAMALVQHFGKPDLFITRICNPDWAEIKENLCEGQLAEDRPDLVTRVFRAKLQDLKDRIFKKKIFGPVAAHVFVVEFQKRGLPHIHLLIILEQGYKIISADQYDKFISTELPDEEEYPLLHDLVVKHMMHGPCGKHHPTNSCMKDGQCMNHYPRPFSNKSIQGKDGYPIYKRRNDGKTVNVRGMRMNTQWVVPYNPYLLTRYNCHINVESCSGVKAIKYLYKYIYIYKGHDRYDVYVESDDGEKVVDEIQNFQDARWMSPPEALWRIYEFNLSEIKPPVINLQLHLPDRQTTNPREGERYYLRLLLNHVRGPLSFNDLLTVNGRECETFKEAAKKRGLLESDNSISECLREAVLFKKPSALRNLFATILVHCNPTDIKKLWKIYYEDMSEDFRKIHDNSPVAQLQCTLKSINYFLESMGKKIDKYDLPKLDHRRDNGTEKTFLYRALIANLISRGMIALATTTSGVASAILPGGRTAHSRFDIPLQTTDTTITDMSKQSGGATLIRKSKLIIWDEATMTNRQTIES</sequence>
<dbReference type="Pfam" id="PF14214">
    <property type="entry name" value="Helitron_like_N"/>
    <property type="match status" value="1"/>
</dbReference>
<dbReference type="AlphaFoldDB" id="A0A1S3ZC78"/>
<dbReference type="InterPro" id="IPR025476">
    <property type="entry name" value="Helitron_helicase-like"/>
</dbReference>
<dbReference type="PANTHER" id="PTHR10492:SF94">
    <property type="entry name" value="ATP-DEPENDENT DNA HELICASE"/>
    <property type="match status" value="1"/>
</dbReference>
<dbReference type="GO" id="GO:0005524">
    <property type="term" value="F:ATP binding"/>
    <property type="evidence" value="ECO:0007669"/>
    <property type="project" value="UniProtKB-KW"/>
</dbReference>
<dbReference type="STRING" id="4097.A0A1S3ZC78"/>
<dbReference type="Gene3D" id="3.40.50.300">
    <property type="entry name" value="P-loop containing nucleotide triphosphate hydrolases"/>
    <property type="match status" value="1"/>
</dbReference>
<dbReference type="EC" id="5.6.2.3" evidence="1"/>
<keyword evidence="1" id="KW-0233">DNA recombination</keyword>
<keyword evidence="1" id="KW-0347">Helicase</keyword>